<reference evidence="13 14" key="1">
    <citation type="submission" date="2022-01" db="EMBL/GenBank/DDBJ databases">
        <title>A high-quality chromosome-level genome assembly of rohu carp, Labeo rohita.</title>
        <authorList>
            <person name="Arick M.A. II"/>
            <person name="Hsu C.-Y."/>
            <person name="Magbanua Z."/>
            <person name="Pechanova O."/>
            <person name="Grover C."/>
            <person name="Miller E."/>
            <person name="Thrash A."/>
            <person name="Ezzel L."/>
            <person name="Alam S."/>
            <person name="Benzie J."/>
            <person name="Hamilton M."/>
            <person name="Karsi A."/>
            <person name="Lawrence M.L."/>
            <person name="Peterson D.G."/>
        </authorList>
    </citation>
    <scope>NUCLEOTIDE SEQUENCE [LARGE SCALE GENOMIC DNA]</scope>
    <source>
        <strain evidence="14">BAU-BD-2019</strain>
        <tissue evidence="13">Blood</tissue>
    </source>
</reference>
<comment type="similarity">
    <text evidence="2">Belongs to the protease inhibitor I39 (alpha-2-macroglobulin) family.</text>
</comment>
<sequence length="5143" mass="575819">MAFNALCIWKGLLFVSSLFLSVHGKASGPSFMVTFPALIESGSEAKLCASLLKPNESLVMNIYLLDGDQSTLLLQEKAEKEFHRCFNFQTPQVEAESVQTMKVELQGGELQNDRREKSLTDKPIYIPGQTVNFRVVTMDKTFVPFDQKYSTVVLEDNQNNRIGQWTNISSTRWILQLSHQLNPEARQGIYKLKAYIGEQVITHYFEVKKYVLPKFEMTMNAPKEISFGDSKMNMEVCGKYTYGKPVAGKARVEVCREHLQYIPQISLCLVETTEMNTRGCASLTLDTSVFFNSKNERFLKEQLTVKVNVTEEGTENTLEKSATISLTYESGKATFTELPKIYEHGSIIHGKIKLANLNGAPLQNKEVYILEGKMWSSKRLLNLTTDSDGLASFSLNTSSLSKSDINLMASAYPEFKLQGFKNLYFSTDEKTIRLLRPASSYTPTLSELIIENIEQPLKCDAEFTVTIKYYFIGETVEDFKTDIVYIVLSRGVIVHHGYEKVEVKSSDGAANGSVSFKLSVRADLAPAVQILAYCVLPSDNVVTGSTKFDTEKCLRNNVSLQFSPAKAVPGEKNTLQLSAQPGSLCGLSAVDQSVLILESENRLDTDKIFNLLPVQSVSDYPYNVLDTQECLEIRPRRAVSLDHIYDSLKKVGLKMATNLHARQPLCLTYYGVTYHRGFQLDRMGSRVQEAGRPGVKTVRTFFPETWIWQLTEVGDSGSAQVPVTVPDTITSWETEAFCLSSKGLGLAPPAQLTVFQPFFLELSLPYSIIRGEIFELKATVFNYLSKCIMVKVTPAPSSDYTLKASSDDQYSSCLCANGRKTFKWILTPSVLGLLNITVSAEAEASQTVCDNEIVSVPERGRIDTVTRSLLVQAEGTEKTETYSWLLCPKGDSLSEEVDLTLPKDVIEGSARSSVSVIGDILGRALKNLDGLLQMPYGCGEQNIAILSPNIYILQYLENTKQLTSAIRERATGFLKSGYQRQLNYRLYNGAYSTFGQGNGNTWLTAFVLRSFGKAQKYIFIDPKIIQSAKKWLINKQDSDGCFIPQGRLFNNRMKGGVNDNVTMTAYITASLLELETPITDPVVTKGLSCLKAVTEDVNNIYTTALLAYTFSLARDTDTRQQLFKKLEGVAISDGSHLHWSQSGSADDSDSLAVEISSYVLLAVLTTDSVTPADLGFANRIVSWLVKQQNAYGGFSSTQDTVVALQALSLYATKVFSSDGSSTVTVQSAGDTHHFDVNQDNKLLYQEKQLQNVPAKYSIEVKGSACVSVQIAQFYNIPTPTEAKTLSIDAKIEGDCKKTFGQDLLLNFTVTYNGPQAKSNMVIVDIKLLSGFTADTSLLEPPPISRTSLVERLDSKDDHVIVYLKEVQKNIPVNLQIELKQVLPVKNLKPAVIKVYDYYQTMCSARSAFIMVFNALCIWKRLLLVSLLFLSVHGKDSGPSFMVTFPAVIESQSEAKLCASLLKPNESLVMNIYLLDGDQSTLLLQEKAEEEFHRCFNFQTPQVEAESVQTMKVELQGENFKMTEKRKVMFRRYNPLTFIQTDKPIYIPGQTVNFRVVTMDRNFVPFDQKYSTVVLEDNQNNRIGQWTNISSTRWILQLSHQLNPEARQGIYKLKAYIGERTITHNFECNSKHVLHRYTFGQPVAGKAKVEICREHWKSMRNSQTDLISPCLVETTEMSEMGCASFSWDISVFLNSTNERVLKEHLTVKVNVIEEGTENTMGKSEIISLTYESGKATFTELPKIYEHGSVIQGKIKLANVHGAPLQNKEVYVLEGKRRSSKLLLNLTTDSDGLAEFSLNTSSLSKSDINLMASAYPEFQHQSFTTPYFSTEEKTIQLLRPATPYTPTLSELIIENIEQPLKCDAEFTMTIKYYFVGETVEDFKTDIVYIVLSRGVIVHHGYEKVEVKSSDGAANGSVSFKLSVVSDLAPAVQILAYCVLPSENVVAGNRDFTTEKCFKNKVSLQFSPAKAVPGEKNTLQLSAQPGSLCGLSAIDQSVLILESGKRLDTDKIFNLLPVRSVSGYPYNAEDTPECLEVRPRRAVSLDRIYDSLKKVGLKMATNLHVRQPLCLTYYGVTYEKHILVAYVPAESCSLAGNLESGGRGRGYAVLQYFERRRNYYSRKLLKGSAELPVETVRTFFPETWIWQLTAVGDSGSAQVPVTVPDTITSWETEAFCLSSKGLGLAPPAQLTVFQPFFLELSLPYSIIRGEIFELKATVFNYLSKCIMVKVTPAPSSDYTLKASSDDQYSSCLCANGRKTFKWILTPSVLGVLNITVSAEAEASQTLCDNEIVSVPERGRIDTVTRSLLVQAEGTEKTETYSWLLCPKGDSLSEEVDLTLPKDVIEGSARSSVSVIGDILGRALRNLHGLLQMPYGCGEQNMAILSPNIYILQYLENTEQLTSAIRERATGFLKNECKGMVNKQTGFRRLFYPTGKLFNNRMKGGVNDNVTMTAYITASLLELETPVTDPVVTKGLSCLRSVIEDVKNTYTTALLAYTFSLARDTDTRQQLFKKLEDVAISEGSHLHWSQSGSAGDSDSLAVEISSYVLLAVLTTDSVTPADLGFANRIVSWLVKQQNAYGGFSSTQDTVVALQALSLYATKVFSSDGSSTVTVQSAGDTHHFDVNQDNKLLYQEKQLQNVPAKYSIEVKGSTCVSVQIAQFYNIPTPTEAKTLRIDAKIEGDCKKTFGQDLLLNFTVTYNGPQARSNMVIVDIKLLSGFTADTSLLELQRLSRTSLVERLDSKDDHVIVYLKEVQKNIPVNLQIKLKQVLPVKNLKPAVIKVYDYYQTMCSARSAFIMVFNALCIWKRLLIVSLLFLSAHGKDSGPSFMVTFPAVIESQSEAKLCASLLKPNESLVMNIYLLDGDQSTLLLQEKAEEEFHRCFNFQTPQVEAESVQTMKVELQGENFKMTEKRKVLFRRYNPLTFIQTDKPIYIPGQKVNFRVVTMDRNFVPFDQKYSTVVLEDNQNNRIGQWTNISSTRWILQLSHQLNPEARQGIYRLKAYIGERTITHYFEVKKYVLPKFEITVKAPEIISLHDSDMNMEVCGKYTFGQPVAGKARVKVCREHQRYMRPQTKCLVETTESLYRMILMDVFVLYLQMSEMGCASFTLNTSVFFNSTNENERFLKEHLAVRVKVTEEGTENTMDKFETIRLTYKIGKATFTELPKIYEHGSIIQGKIKLANVHGAPLQNKEVYVLEGKKRSSKLLLNLTTDSDGLAEFSLNTSSLSKSDINLMASAYPEFKLRGFRNLYFYTEEKTVQLLRPASSYTPTLSELIIENIEQPLKCDAEFTVTIKYYFVGETVEDFKTDIVYIVLSRGVIVHHGYEKVEVKSSDGAANGSVSFKLSVVLDLAPAVQILAYCVLPSDNVIAHSRDFWTEKCFKNKVCKRIWDKLDVLLSLKLIFILQNPTIFIIAALKWHILLLWSQVSLQFSPAEAVPGEKNTLQLSAQPGSLCGLSAVDQSILILESRKRLDTDKIFSLLPVQSVSGYPYNVLDTQECLEIRPRRAVSLDHTYDSLKNVGLKMATNLHVRQPLCLTYYGVTYHRISLLDRMVYNYQTSGSGQLPMETVRTFFPETWIWQLTEVGYLTVHVYHLNVRPLEIYTAFYYTVLHNRDSGSAQVPVTVPDTITSWETEAFCLSSKGLGLAPPAQLTVFQPFFLELSLPYSIIRGEIFELKATVFNYLSKCIMVKVTPAPSLDYTLKASSDDQYSSCLCANGRKTFKWILTPSVLGLLNITVSAEAEASQTVCDNEIVSVPERGRIDTVTRSLLVQAEGTEKTETYSWLLCPKGDSLSEEVDLTLPKDVIEGSARSSVSVIGDILGRALRNLHGLLQMPYGCGEQNMAILSPNIYILQYLENTEQLTSAIRERATGFLKNDITVVHKEYMDPVITKGLSCLRSVIEDVNNTYTTALLAYTFSLARDTFSLARHTRQQLFKKLEDVAISDGKRFVSDDFLFYWCLFCPRVLKGLISTGLSLDLLMTLILWQWRSAHSSSCSHSGLSLTGLGFAGMIVSWLECLWRILLHTVVALQALSLHATKVFSSDGSSTVTVQSAGDTHHFDVNQDNKLLYQEKQLQNVPAKYSIEVKGSTCVSVQIAQLYNSPTPNEAKTLSIDAKIEGDCKKTFGQDLLLNFTVTYNGPQARSNMVIVDIKLLSGFTADTSLLEPQRLSRTSLVERLDSKDDHVIVYLKEVQKNIPVNLQIKLKQVLPVKNLKPAVIKVYDYYQTIIESGSVAKLCASLLKPNESLVMNIYLVHGDQSTLLLQKKAEEEFHRCFNFQTPLVEAESVQTMKAEVRGKNFKMSEERKVVFRRYYPLTFIQTDKPTYIPGQTVQCCTVLEDSQYNRIGQWTNISSTRWILQLSHELNPEARQGRYKLKAYIGEGSITHIFEVKKYVLPKFEITMKSPKEISFADNDMNISETGCASFTLDTSVFFNSTNEIFLKEQLTVKVNIKLANFKGAPLQNKEVCLLVRNSCLKQDFNLTTDSDGLATFSLNTSSFSKSDINLMVSAYPEFYLQGGKVLYLSNEQKTVHFLRPTTPYTPTLSELIIENIEQPLKCDAEFTVTINYYLLERLVICLFQVLSRGVIVHHGYEKVEVKSFNGAASGSVSFKLSYCVLPNENVVAGSTNFKLEKCLKHKVSLQFSPAKAVPGEKNTLQISAQPGSLCGLSAVDQSVLILESEKRLDIDKKIVESVPVTVPDTITSWETEAFCLSSKGLGLAPPAQLTVFQPFFLELSLPYSIIREEIFEQKATVFNYLSKCIMTTLQAEGTEKTETYSWLLCPKGDSLSEEVDLTLPKDVIEGSARSSVSVIGDILGRALRNLDGLLQMPYGCGEQNMAILSPNIYILQTQWWLFRLCLYATKVFSSDGSSTVTVQSAGDTHHFDVNQDNKLLYQEKQLQNVPAKYSTEVKGSTCVSVQIAQFYNIPTPTEAKTLSIDAKIEGDCKKTFGQDLLLNFTKCHSSTSFVERVDSKDDHVPKNIPANLQIKLKQTFPVKNLKPAVIKVYDYYQTISCCWKGLLLFSFLLVCVNGQTSGPYFTVTFPAVIESGSEAKLCASLLKPNESLVMNIYLVHGNQSTLLLQEKAEEEFHRCFNFKAPLVEAESVQKLKVELQGESFKLTEERKVMFKPYHPLTFIQTDKPIYTPGQTGEL</sequence>
<comment type="subcellular location">
    <subcellularLocation>
        <location evidence="1">Secreted</location>
    </subcellularLocation>
</comment>
<evidence type="ECO:0000256" key="8">
    <source>
        <dbReference type="ARBA" id="ARBA00023180"/>
    </source>
</evidence>
<dbReference type="PANTHER" id="PTHR11412">
    <property type="entry name" value="MACROGLOBULIN / COMPLEMENT"/>
    <property type="match status" value="1"/>
</dbReference>
<evidence type="ECO:0000259" key="11">
    <source>
        <dbReference type="SMART" id="SM01360"/>
    </source>
</evidence>
<feature type="domain" description="Alpha-macroglobulin receptor-binding" evidence="12">
    <location>
        <begin position="4138"/>
        <end position="4228"/>
    </location>
</feature>
<feature type="domain" description="Alpha-2-macroglobulin" evidence="11">
    <location>
        <begin position="2140"/>
        <end position="2229"/>
    </location>
</feature>
<dbReference type="InterPro" id="IPR011625">
    <property type="entry name" value="A2M_N_BRD"/>
</dbReference>
<evidence type="ECO:0000256" key="4">
    <source>
        <dbReference type="ARBA" id="ARBA00022690"/>
    </source>
</evidence>
<feature type="signal peptide" evidence="9">
    <location>
        <begin position="1"/>
        <end position="24"/>
    </location>
</feature>
<dbReference type="InterPro" id="IPR009048">
    <property type="entry name" value="A-macroglobulin_rcpt-bd"/>
</dbReference>
<dbReference type="Pfam" id="PF01835">
    <property type="entry name" value="MG2"/>
    <property type="match status" value="3"/>
</dbReference>
<dbReference type="Gene3D" id="2.60.120.1540">
    <property type="match status" value="1"/>
</dbReference>
<dbReference type="SUPFAM" id="SSF48239">
    <property type="entry name" value="Terpenoid cyclases/Protein prenyltransferases"/>
    <property type="match status" value="4"/>
</dbReference>
<feature type="domain" description="Alpha-macroglobulin receptor-binding" evidence="12">
    <location>
        <begin position="1318"/>
        <end position="1408"/>
    </location>
</feature>
<feature type="domain" description="Alpha-2-macroglobulin bait region" evidence="10">
    <location>
        <begin position="3271"/>
        <end position="3462"/>
    </location>
</feature>
<dbReference type="InterPro" id="IPR036595">
    <property type="entry name" value="A-macroglobulin_rcpt-bd_sf"/>
</dbReference>
<dbReference type="InterPro" id="IPR002890">
    <property type="entry name" value="MG2"/>
</dbReference>
<dbReference type="InterPro" id="IPR041813">
    <property type="entry name" value="A2M_TED"/>
</dbReference>
<dbReference type="InterPro" id="IPR008930">
    <property type="entry name" value="Terpenoid_cyclase/PrenylTrfase"/>
</dbReference>
<dbReference type="Gene3D" id="2.60.40.10">
    <property type="entry name" value="Immunoglobulins"/>
    <property type="match status" value="7"/>
</dbReference>
<dbReference type="EMBL" id="JACTAM010000015">
    <property type="protein sequence ID" value="KAI2656213.1"/>
    <property type="molecule type" value="Genomic_DNA"/>
</dbReference>
<dbReference type="Gene3D" id="2.60.40.1940">
    <property type="match status" value="3"/>
</dbReference>
<dbReference type="Pfam" id="PF07678">
    <property type="entry name" value="TED_complement"/>
    <property type="match status" value="5"/>
</dbReference>
<keyword evidence="8" id="KW-0325">Glycoprotein</keyword>
<dbReference type="InterPro" id="IPR001599">
    <property type="entry name" value="Macroglobln_a2"/>
</dbReference>
<dbReference type="CDD" id="cd02897">
    <property type="entry name" value="A2M_2"/>
    <property type="match status" value="1"/>
</dbReference>
<gene>
    <name evidence="13" type="ORF">H4Q32_013074</name>
</gene>
<accession>A0ABQ8M032</accession>
<dbReference type="InterPro" id="IPR047565">
    <property type="entry name" value="Alpha-macroglob_thiol-ester_cl"/>
</dbReference>
<evidence type="ECO:0000259" key="10">
    <source>
        <dbReference type="SMART" id="SM01359"/>
    </source>
</evidence>
<dbReference type="PROSITE" id="PS00477">
    <property type="entry name" value="ALPHA_2_MACROGLOBULIN"/>
    <property type="match status" value="4"/>
</dbReference>
<dbReference type="SMART" id="SM01359">
    <property type="entry name" value="A2M_N_2"/>
    <property type="match status" value="4"/>
</dbReference>
<feature type="domain" description="Alpha-2-macroglobulin bait region" evidence="10">
    <location>
        <begin position="448"/>
        <end position="597"/>
    </location>
</feature>
<feature type="chain" id="PRO_5045989435" evidence="9">
    <location>
        <begin position="25"/>
        <end position="5143"/>
    </location>
</feature>
<evidence type="ECO:0000256" key="5">
    <source>
        <dbReference type="ARBA" id="ARBA00022729"/>
    </source>
</evidence>
<evidence type="ECO:0000256" key="1">
    <source>
        <dbReference type="ARBA" id="ARBA00004613"/>
    </source>
</evidence>
<dbReference type="Gene3D" id="2.60.40.1930">
    <property type="match status" value="8"/>
</dbReference>
<dbReference type="Pfam" id="PF00207">
    <property type="entry name" value="A2M"/>
    <property type="match status" value="4"/>
</dbReference>
<dbReference type="Gene3D" id="1.50.10.20">
    <property type="match status" value="6"/>
</dbReference>
<dbReference type="Pfam" id="PF07703">
    <property type="entry name" value="A2M_BRD"/>
    <property type="match status" value="5"/>
</dbReference>
<dbReference type="InterPro" id="IPR019742">
    <property type="entry name" value="MacrogloblnA2_CS"/>
</dbReference>
<dbReference type="Gene3D" id="2.60.40.690">
    <property type="entry name" value="Alpha-macroglobulin, receptor-binding domain"/>
    <property type="match status" value="4"/>
</dbReference>
<feature type="domain" description="Alpha-2-macroglobulin" evidence="11">
    <location>
        <begin position="705"/>
        <end position="794"/>
    </location>
</feature>
<feature type="domain" description="Alpha-2-macroglobulin bait region" evidence="10">
    <location>
        <begin position="4540"/>
        <end position="4671"/>
    </location>
</feature>
<dbReference type="InterPro" id="IPR050473">
    <property type="entry name" value="A2M/Complement_sys"/>
</dbReference>
<keyword evidence="7" id="KW-1015">Disulfide bond</keyword>
<dbReference type="SUPFAM" id="SSF81296">
    <property type="entry name" value="E set domains"/>
    <property type="match status" value="4"/>
</dbReference>
<evidence type="ECO:0000256" key="3">
    <source>
        <dbReference type="ARBA" id="ARBA00022525"/>
    </source>
</evidence>
<feature type="domain" description="Alpha-2-macroglobulin" evidence="11">
    <location>
        <begin position="3599"/>
        <end position="3689"/>
    </location>
</feature>
<name>A0ABQ8M032_LABRO</name>
<feature type="domain" description="Alpha-macroglobulin receptor-binding" evidence="12">
    <location>
        <begin position="2703"/>
        <end position="2793"/>
    </location>
</feature>
<dbReference type="Proteomes" id="UP000830375">
    <property type="component" value="Unassembled WGS sequence"/>
</dbReference>
<evidence type="ECO:0000259" key="12">
    <source>
        <dbReference type="SMART" id="SM01361"/>
    </source>
</evidence>
<dbReference type="Gene3D" id="6.20.50.160">
    <property type="match status" value="3"/>
</dbReference>
<dbReference type="Pfam" id="PF07677">
    <property type="entry name" value="A2M_recep"/>
    <property type="match status" value="4"/>
</dbReference>
<dbReference type="SMART" id="SM01360">
    <property type="entry name" value="A2M"/>
    <property type="match status" value="4"/>
</dbReference>
<evidence type="ECO:0000313" key="14">
    <source>
        <dbReference type="Proteomes" id="UP000830375"/>
    </source>
</evidence>
<evidence type="ECO:0000256" key="6">
    <source>
        <dbReference type="ARBA" id="ARBA00022900"/>
    </source>
</evidence>
<feature type="domain" description="Alpha-2-macroglobulin bait region" evidence="10">
    <location>
        <begin position="1849"/>
        <end position="1998"/>
    </location>
</feature>
<keyword evidence="3" id="KW-0964">Secreted</keyword>
<comment type="caution">
    <text evidence="13">The sequence shown here is derived from an EMBL/GenBank/DDBJ whole genome shotgun (WGS) entry which is preliminary data.</text>
</comment>
<organism evidence="13 14">
    <name type="scientific">Labeo rohita</name>
    <name type="common">Indian major carp</name>
    <name type="synonym">Cyprinus rohita</name>
    <dbReference type="NCBI Taxonomy" id="84645"/>
    <lineage>
        <taxon>Eukaryota</taxon>
        <taxon>Metazoa</taxon>
        <taxon>Chordata</taxon>
        <taxon>Craniata</taxon>
        <taxon>Vertebrata</taxon>
        <taxon>Euteleostomi</taxon>
        <taxon>Actinopterygii</taxon>
        <taxon>Neopterygii</taxon>
        <taxon>Teleostei</taxon>
        <taxon>Ostariophysi</taxon>
        <taxon>Cypriniformes</taxon>
        <taxon>Cyprinidae</taxon>
        <taxon>Labeoninae</taxon>
        <taxon>Labeonini</taxon>
        <taxon>Labeo</taxon>
    </lineage>
</organism>
<keyword evidence="14" id="KW-1185">Reference proteome</keyword>
<dbReference type="InterPro" id="IPR041555">
    <property type="entry name" value="MG3"/>
</dbReference>
<feature type="domain" description="Alpha-2-macroglobulin" evidence="11">
    <location>
        <begin position="4667"/>
        <end position="4760"/>
    </location>
</feature>
<dbReference type="Pfam" id="PF17791">
    <property type="entry name" value="MG3"/>
    <property type="match status" value="3"/>
</dbReference>
<dbReference type="InterPro" id="IPR011626">
    <property type="entry name" value="Alpha-macroglobulin_TED"/>
</dbReference>
<dbReference type="SMART" id="SM01419">
    <property type="entry name" value="Thiol-ester_cl"/>
    <property type="match status" value="4"/>
</dbReference>
<protein>
    <submittedName>
        <fullName evidence="13">Alpha-2-macroglobulin</fullName>
    </submittedName>
</protein>
<evidence type="ECO:0000256" key="9">
    <source>
        <dbReference type="SAM" id="SignalP"/>
    </source>
</evidence>
<keyword evidence="4" id="KW-0646">Protease inhibitor</keyword>
<dbReference type="InterPro" id="IPR013783">
    <property type="entry name" value="Ig-like_fold"/>
</dbReference>
<dbReference type="Pfam" id="PF17789">
    <property type="entry name" value="MG4"/>
    <property type="match status" value="4"/>
</dbReference>
<proteinExistence type="inferred from homology"/>
<dbReference type="PANTHER" id="PTHR11412:SF150">
    <property type="entry name" value="ALPHA-2-MACROGLOBULIN-RELATED"/>
    <property type="match status" value="1"/>
</dbReference>
<dbReference type="SUPFAM" id="SSF49410">
    <property type="entry name" value="Alpha-macroglobulin receptor domain"/>
    <property type="match status" value="4"/>
</dbReference>
<keyword evidence="6" id="KW-0722">Serine protease inhibitor</keyword>
<evidence type="ECO:0000256" key="2">
    <source>
        <dbReference type="ARBA" id="ARBA00010952"/>
    </source>
</evidence>
<dbReference type="InterPro" id="IPR040839">
    <property type="entry name" value="MG4"/>
</dbReference>
<dbReference type="InterPro" id="IPR014756">
    <property type="entry name" value="Ig_E-set"/>
</dbReference>
<evidence type="ECO:0000256" key="7">
    <source>
        <dbReference type="ARBA" id="ARBA00023157"/>
    </source>
</evidence>
<keyword evidence="5 9" id="KW-0732">Signal</keyword>
<dbReference type="Gene3D" id="2.20.130.20">
    <property type="match status" value="4"/>
</dbReference>
<evidence type="ECO:0000313" key="13">
    <source>
        <dbReference type="EMBL" id="KAI2656213.1"/>
    </source>
</evidence>
<dbReference type="SMART" id="SM01361">
    <property type="entry name" value="A2M_recep"/>
    <property type="match status" value="3"/>
</dbReference>